<dbReference type="EMBL" id="SIJB01000016">
    <property type="protein sequence ID" value="NBI28646.1"/>
    <property type="molecule type" value="Genomic_DNA"/>
</dbReference>
<feature type="domain" description="DUF7167" evidence="1">
    <location>
        <begin position="3"/>
        <end position="59"/>
    </location>
</feature>
<evidence type="ECO:0000313" key="2">
    <source>
        <dbReference type="EMBL" id="NBI28646.1"/>
    </source>
</evidence>
<keyword evidence="3" id="KW-1185">Reference proteome</keyword>
<dbReference type="Proteomes" id="UP000448943">
    <property type="component" value="Unassembled WGS sequence"/>
</dbReference>
<protein>
    <recommendedName>
        <fullName evidence="1">DUF7167 domain-containing protein</fullName>
    </recommendedName>
</protein>
<dbReference type="RefSeq" id="WP_160645439.1">
    <property type="nucleotide sequence ID" value="NZ_SIJB01000016.1"/>
</dbReference>
<name>A0A6N9Q0E3_9BACL</name>
<gene>
    <name evidence="2" type="ORF">ERL59_06725</name>
</gene>
<accession>A0A6N9Q0E3</accession>
<dbReference type="Pfam" id="PF23768">
    <property type="entry name" value="DUF7167"/>
    <property type="match status" value="1"/>
</dbReference>
<organism evidence="2 3">
    <name type="scientific">Chengkuizengella marina</name>
    <dbReference type="NCBI Taxonomy" id="2507566"/>
    <lineage>
        <taxon>Bacteria</taxon>
        <taxon>Bacillati</taxon>
        <taxon>Bacillota</taxon>
        <taxon>Bacilli</taxon>
        <taxon>Bacillales</taxon>
        <taxon>Paenibacillaceae</taxon>
        <taxon>Chengkuizengella</taxon>
    </lineage>
</organism>
<dbReference type="AlphaFoldDB" id="A0A6N9Q0E3"/>
<evidence type="ECO:0000313" key="3">
    <source>
        <dbReference type="Proteomes" id="UP000448943"/>
    </source>
</evidence>
<proteinExistence type="predicted"/>
<dbReference type="InterPro" id="IPR055591">
    <property type="entry name" value="DUF7167"/>
</dbReference>
<evidence type="ECO:0000259" key="1">
    <source>
        <dbReference type="Pfam" id="PF23768"/>
    </source>
</evidence>
<reference evidence="2 3" key="1">
    <citation type="submission" date="2019-01" db="EMBL/GenBank/DDBJ databases">
        <title>Chengkuizengella sp. nov., isolated from deep-sea sediment of East Pacific Ocean.</title>
        <authorList>
            <person name="Yang J."/>
            <person name="Lai Q."/>
            <person name="Shao Z."/>
        </authorList>
    </citation>
    <scope>NUCLEOTIDE SEQUENCE [LARGE SCALE GENOMIC DNA]</scope>
    <source>
        <strain evidence="2 3">YPA3-1-1</strain>
    </source>
</reference>
<sequence length="166" mass="19797">MAKYIFHVSTNVKNSTIEEVFDIPDVKLEGLTEEEEEKVVEKYFIEWKADHINGNWESLDRKKIIYLSPSELTQKGFKMPYLNQSARYIYYIRYEVAIEDQPGTSFENFYISSDEKLNMRELYESVLNDWEDRIEYKSEESKAKMLIESSIKLKYALDQQNKNNDT</sequence>
<comment type="caution">
    <text evidence="2">The sequence shown here is derived from an EMBL/GenBank/DDBJ whole genome shotgun (WGS) entry which is preliminary data.</text>
</comment>